<evidence type="ECO:0000313" key="2">
    <source>
        <dbReference type="EMBL" id="TQJ03623.1"/>
    </source>
</evidence>
<organism evidence="2 3">
    <name type="scientific">Amycolatopsis cihanbeyliensis</name>
    <dbReference type="NCBI Taxonomy" id="1128664"/>
    <lineage>
        <taxon>Bacteria</taxon>
        <taxon>Bacillati</taxon>
        <taxon>Actinomycetota</taxon>
        <taxon>Actinomycetes</taxon>
        <taxon>Pseudonocardiales</taxon>
        <taxon>Pseudonocardiaceae</taxon>
        <taxon>Amycolatopsis</taxon>
    </lineage>
</organism>
<name>A0A542DKN1_AMYCI</name>
<feature type="domain" description="HTH cro/C1-type" evidence="1">
    <location>
        <begin position="18"/>
        <end position="72"/>
    </location>
</feature>
<dbReference type="RefSeq" id="WP_141999397.1">
    <property type="nucleotide sequence ID" value="NZ_VFML01000001.1"/>
</dbReference>
<dbReference type="Gene3D" id="1.10.260.40">
    <property type="entry name" value="lambda repressor-like DNA-binding domains"/>
    <property type="match status" value="1"/>
</dbReference>
<dbReference type="SMART" id="SM00530">
    <property type="entry name" value="HTH_XRE"/>
    <property type="match status" value="1"/>
</dbReference>
<evidence type="ECO:0000313" key="3">
    <source>
        <dbReference type="Proteomes" id="UP000320876"/>
    </source>
</evidence>
<comment type="caution">
    <text evidence="2">The sequence shown here is derived from an EMBL/GenBank/DDBJ whole genome shotgun (WGS) entry which is preliminary data.</text>
</comment>
<dbReference type="InterPro" id="IPR001387">
    <property type="entry name" value="Cro/C1-type_HTH"/>
</dbReference>
<dbReference type="EMBL" id="VFML01000001">
    <property type="protein sequence ID" value="TQJ03623.1"/>
    <property type="molecule type" value="Genomic_DNA"/>
</dbReference>
<dbReference type="SUPFAM" id="SSF47413">
    <property type="entry name" value="lambda repressor-like DNA-binding domains"/>
    <property type="match status" value="1"/>
</dbReference>
<protein>
    <submittedName>
        <fullName evidence="2">Helix-turn-helix protein</fullName>
    </submittedName>
</protein>
<dbReference type="CDD" id="cd00093">
    <property type="entry name" value="HTH_XRE"/>
    <property type="match status" value="1"/>
</dbReference>
<dbReference type="PROSITE" id="PS50943">
    <property type="entry name" value="HTH_CROC1"/>
    <property type="match status" value="1"/>
</dbReference>
<keyword evidence="3" id="KW-1185">Reference proteome</keyword>
<reference evidence="2 3" key="1">
    <citation type="submission" date="2019-06" db="EMBL/GenBank/DDBJ databases">
        <title>Sequencing the genomes of 1000 actinobacteria strains.</title>
        <authorList>
            <person name="Klenk H.-P."/>
        </authorList>
    </citation>
    <scope>NUCLEOTIDE SEQUENCE [LARGE SCALE GENOMIC DNA]</scope>
    <source>
        <strain evidence="2 3">DSM 45679</strain>
    </source>
</reference>
<dbReference type="Proteomes" id="UP000320876">
    <property type="component" value="Unassembled WGS sequence"/>
</dbReference>
<evidence type="ECO:0000259" key="1">
    <source>
        <dbReference type="PROSITE" id="PS50943"/>
    </source>
</evidence>
<dbReference type="Pfam" id="PF13560">
    <property type="entry name" value="HTH_31"/>
    <property type="match status" value="1"/>
</dbReference>
<sequence>MTVQVSPPFLRRRLGRQLKALRDQARISTEEACRGLEFSAATLSRIENGKTTPSVHTVRSMLDLYLVPADEWDGILDLVRQAKAKPWWKKYTTTSHTRFPSMNMGFTEPDGRATR</sequence>
<dbReference type="OrthoDB" id="4285266at2"/>
<dbReference type="AlphaFoldDB" id="A0A542DKN1"/>
<proteinExistence type="predicted"/>
<dbReference type="GO" id="GO:0003677">
    <property type="term" value="F:DNA binding"/>
    <property type="evidence" value="ECO:0007669"/>
    <property type="project" value="InterPro"/>
</dbReference>
<dbReference type="InterPro" id="IPR010982">
    <property type="entry name" value="Lambda_DNA-bd_dom_sf"/>
</dbReference>
<gene>
    <name evidence="2" type="ORF">FB471_3385</name>
</gene>
<accession>A0A542DKN1</accession>